<dbReference type="EMBL" id="OU895879">
    <property type="protein sequence ID" value="CAG9806784.1"/>
    <property type="molecule type" value="Genomic_DNA"/>
</dbReference>
<organism evidence="2 3">
    <name type="scientific">Chironomus riparius</name>
    <dbReference type="NCBI Taxonomy" id="315576"/>
    <lineage>
        <taxon>Eukaryota</taxon>
        <taxon>Metazoa</taxon>
        <taxon>Ecdysozoa</taxon>
        <taxon>Arthropoda</taxon>
        <taxon>Hexapoda</taxon>
        <taxon>Insecta</taxon>
        <taxon>Pterygota</taxon>
        <taxon>Neoptera</taxon>
        <taxon>Endopterygota</taxon>
        <taxon>Diptera</taxon>
        <taxon>Nematocera</taxon>
        <taxon>Chironomoidea</taxon>
        <taxon>Chironomidae</taxon>
        <taxon>Chironominae</taxon>
        <taxon>Chironomus</taxon>
    </lineage>
</organism>
<gene>
    <name evidence="2" type="ORF">CHIRRI_LOCUS9638</name>
</gene>
<evidence type="ECO:0000256" key="1">
    <source>
        <dbReference type="SAM" id="MobiDB-lite"/>
    </source>
</evidence>
<dbReference type="AlphaFoldDB" id="A0A9N9S0V0"/>
<feature type="region of interest" description="Disordered" evidence="1">
    <location>
        <begin position="34"/>
        <end position="66"/>
    </location>
</feature>
<reference evidence="2" key="2">
    <citation type="submission" date="2022-10" db="EMBL/GenBank/DDBJ databases">
        <authorList>
            <consortium name="ENA_rothamsted_submissions"/>
            <consortium name="culmorum"/>
            <person name="King R."/>
        </authorList>
    </citation>
    <scope>NUCLEOTIDE SEQUENCE</scope>
</reference>
<proteinExistence type="predicted"/>
<evidence type="ECO:0000313" key="2">
    <source>
        <dbReference type="EMBL" id="CAG9806784.1"/>
    </source>
</evidence>
<sequence length="237" mass="27622">MMNGETIESKILEILDNNLINDEAKLTKIHSLISQKNQNNEKEKNEEEGEEETKNESSSINNSIVENEKSEFIPIITSSPSKKKKQIDENIISISSDSSNLKSIDKSINSDKESDLDLSAGMKSFLNNLQTEAQNDKLDLRDLSFSSLNDDKHWTKVRDKKNNFYYYPEKPKTFVKYPKTLEELQSKKKTRKQELEAQANKYNSSNFLSRWSEYENIVLKRKHQHDLEKKTKSRRPL</sequence>
<protein>
    <submittedName>
        <fullName evidence="2">Uncharacterized protein</fullName>
    </submittedName>
</protein>
<keyword evidence="3" id="KW-1185">Reference proteome</keyword>
<accession>A0A9N9S0V0</accession>
<name>A0A9N9S0V0_9DIPT</name>
<feature type="compositionally biased region" description="Low complexity" evidence="1">
    <location>
        <begin position="56"/>
        <end position="65"/>
    </location>
</feature>
<dbReference type="Proteomes" id="UP001153620">
    <property type="component" value="Chromosome 3"/>
</dbReference>
<evidence type="ECO:0000313" key="3">
    <source>
        <dbReference type="Proteomes" id="UP001153620"/>
    </source>
</evidence>
<reference evidence="2" key="1">
    <citation type="submission" date="2022-01" db="EMBL/GenBank/DDBJ databases">
        <authorList>
            <person name="King R."/>
        </authorList>
    </citation>
    <scope>NUCLEOTIDE SEQUENCE</scope>
</reference>